<feature type="chain" id="PRO_5018619240" evidence="2">
    <location>
        <begin position="21"/>
        <end position="251"/>
    </location>
</feature>
<dbReference type="RefSeq" id="XP_017294737.1">
    <property type="nucleotide sequence ID" value="XM_017439248.3"/>
</dbReference>
<reference evidence="4" key="1">
    <citation type="submission" date="2025-08" db="UniProtKB">
        <authorList>
            <consortium name="Ensembl"/>
        </authorList>
    </citation>
    <scope>IDENTIFICATION</scope>
</reference>
<organism evidence="4 5">
    <name type="scientific">Kryptolebias marmoratus</name>
    <name type="common">Mangrove killifish</name>
    <name type="synonym">Rivulus marmoratus</name>
    <dbReference type="NCBI Taxonomy" id="37003"/>
    <lineage>
        <taxon>Eukaryota</taxon>
        <taxon>Metazoa</taxon>
        <taxon>Chordata</taxon>
        <taxon>Craniata</taxon>
        <taxon>Vertebrata</taxon>
        <taxon>Euteleostomi</taxon>
        <taxon>Actinopterygii</taxon>
        <taxon>Neopterygii</taxon>
        <taxon>Teleostei</taxon>
        <taxon>Neoteleostei</taxon>
        <taxon>Acanthomorphata</taxon>
        <taxon>Ovalentaria</taxon>
        <taxon>Atherinomorphae</taxon>
        <taxon>Cyprinodontiformes</taxon>
        <taxon>Rivulidae</taxon>
        <taxon>Kryptolebias</taxon>
    </lineage>
</organism>
<dbReference type="KEGG" id="kmr:108249706"/>
<dbReference type="Gene3D" id="2.60.40.10">
    <property type="entry name" value="Immunoglobulins"/>
    <property type="match status" value="1"/>
</dbReference>
<dbReference type="PROSITE" id="PS50835">
    <property type="entry name" value="IG_LIKE"/>
    <property type="match status" value="1"/>
</dbReference>
<dbReference type="OrthoDB" id="8950231at2759"/>
<name>A0A3Q2ZMV7_KRYMA</name>
<dbReference type="Proteomes" id="UP000264800">
    <property type="component" value="Unplaced"/>
</dbReference>
<dbReference type="Ensembl" id="ENSKMAT00000004408.1">
    <property type="protein sequence ID" value="ENSKMAP00000004325.1"/>
    <property type="gene ID" value="ENSKMAG00000003304.1"/>
</dbReference>
<feature type="signal peptide" evidence="2">
    <location>
        <begin position="1"/>
        <end position="20"/>
    </location>
</feature>
<dbReference type="InterPro" id="IPR007110">
    <property type="entry name" value="Ig-like_dom"/>
</dbReference>
<protein>
    <submittedName>
        <fullName evidence="4">Uncharacterized LOC108249706</fullName>
    </submittedName>
</protein>
<dbReference type="GeneTree" id="ENSGT00990000203761"/>
<dbReference type="Pfam" id="PF07686">
    <property type="entry name" value="V-set"/>
    <property type="match status" value="1"/>
</dbReference>
<evidence type="ECO:0000259" key="3">
    <source>
        <dbReference type="PROSITE" id="PS50835"/>
    </source>
</evidence>
<dbReference type="SMART" id="SM00409">
    <property type="entry name" value="IG"/>
    <property type="match status" value="1"/>
</dbReference>
<dbReference type="InterPro" id="IPR013783">
    <property type="entry name" value="Ig-like_fold"/>
</dbReference>
<dbReference type="InterPro" id="IPR036179">
    <property type="entry name" value="Ig-like_dom_sf"/>
</dbReference>
<feature type="compositionally biased region" description="Polar residues" evidence="1">
    <location>
        <begin position="239"/>
        <end position="251"/>
    </location>
</feature>
<dbReference type="OMA" id="LCAEECQ"/>
<feature type="domain" description="Ig-like" evidence="3">
    <location>
        <begin position="39"/>
        <end position="112"/>
    </location>
</feature>
<evidence type="ECO:0000313" key="4">
    <source>
        <dbReference type="Ensembl" id="ENSKMAP00000004325.1"/>
    </source>
</evidence>
<dbReference type="InterPro" id="IPR013106">
    <property type="entry name" value="Ig_V-set"/>
</dbReference>
<proteinExistence type="predicted"/>
<evidence type="ECO:0000256" key="1">
    <source>
        <dbReference type="SAM" id="MobiDB-lite"/>
    </source>
</evidence>
<evidence type="ECO:0000256" key="2">
    <source>
        <dbReference type="SAM" id="SignalP"/>
    </source>
</evidence>
<feature type="region of interest" description="Disordered" evidence="1">
    <location>
        <begin position="184"/>
        <end position="218"/>
    </location>
</feature>
<evidence type="ECO:0000313" key="5">
    <source>
        <dbReference type="Proteomes" id="UP000264800"/>
    </source>
</evidence>
<dbReference type="SUPFAM" id="SSF48726">
    <property type="entry name" value="Immunoglobulin"/>
    <property type="match status" value="1"/>
</dbReference>
<dbReference type="GeneID" id="108249706"/>
<feature type="region of interest" description="Disordered" evidence="1">
    <location>
        <begin position="232"/>
        <end position="251"/>
    </location>
</feature>
<keyword evidence="2" id="KW-0732">Signal</keyword>
<sequence length="251" mass="27708">MYGYLFKAISCFCFFQLGLCVGTCLQGVVGKSETFYVHEGASFTLSCVVQHCGGHWTGNWTSERLTNVTSGTVKEREKYHFTHVTLSENETQLNLAILSVSQSDTGGYKCSVIWDDGSSAEGHWMHLNVTKALPVRRNPLHRVLVCAAACLCLPVILGLARCLSSKVKPQPHPSAQGIYEVVQEDASHQPPQPLPRLPVPKKHTAPTHKAALKSQPKTELVYADISQDALRKQRATREPVQSTIYSSVRFS</sequence>
<dbReference type="InterPro" id="IPR003599">
    <property type="entry name" value="Ig_sub"/>
</dbReference>
<keyword evidence="5" id="KW-1185">Reference proteome</keyword>
<accession>A0A3Q2ZMV7</accession>
<reference evidence="4" key="2">
    <citation type="submission" date="2025-09" db="UniProtKB">
        <authorList>
            <consortium name="Ensembl"/>
        </authorList>
    </citation>
    <scope>IDENTIFICATION</scope>
</reference>
<dbReference type="AlphaFoldDB" id="A0A3Q2ZMV7"/>